<name>A0A1G7W4B4_9BACT</name>
<keyword evidence="2" id="KW-1185">Reference proteome</keyword>
<keyword evidence="1" id="KW-0489">Methyltransferase</keyword>
<dbReference type="Proteomes" id="UP000198779">
    <property type="component" value="Unassembled WGS sequence"/>
</dbReference>
<proteinExistence type="predicted"/>
<dbReference type="RefSeq" id="WP_091816979.1">
    <property type="nucleotide sequence ID" value="NZ_CP091790.1"/>
</dbReference>
<dbReference type="InterPro" id="IPR025247">
    <property type="entry name" value="EcoRI-like_methylase"/>
</dbReference>
<dbReference type="STRING" id="645274.SAMN04487901_10750"/>
<dbReference type="GO" id="GO:0032259">
    <property type="term" value="P:methylation"/>
    <property type="evidence" value="ECO:0007669"/>
    <property type="project" value="UniProtKB-KW"/>
</dbReference>
<evidence type="ECO:0000313" key="1">
    <source>
        <dbReference type="EMBL" id="SDG66748.1"/>
    </source>
</evidence>
<evidence type="ECO:0000313" key="2">
    <source>
        <dbReference type="Proteomes" id="UP000198779"/>
    </source>
</evidence>
<dbReference type="EMBL" id="FNCQ01000007">
    <property type="protein sequence ID" value="SDG66748.1"/>
    <property type="molecule type" value="Genomic_DNA"/>
</dbReference>
<reference evidence="2" key="1">
    <citation type="submission" date="2016-10" db="EMBL/GenBank/DDBJ databases">
        <authorList>
            <person name="Varghese N."/>
            <person name="Submissions S."/>
        </authorList>
    </citation>
    <scope>NUCLEOTIDE SEQUENCE [LARGE SCALE GENOMIC DNA]</scope>
    <source>
        <strain evidence="2">BP1-148</strain>
    </source>
</reference>
<protein>
    <submittedName>
        <fullName evidence="1">Adenine-specific methyltransferase EcoRI</fullName>
    </submittedName>
</protein>
<organism evidence="1 2">
    <name type="scientific">Prevotella communis</name>
    <dbReference type="NCBI Taxonomy" id="2913614"/>
    <lineage>
        <taxon>Bacteria</taxon>
        <taxon>Pseudomonadati</taxon>
        <taxon>Bacteroidota</taxon>
        <taxon>Bacteroidia</taxon>
        <taxon>Bacteroidales</taxon>
        <taxon>Prevotellaceae</taxon>
        <taxon>Prevotella</taxon>
    </lineage>
</organism>
<gene>
    <name evidence="1" type="ORF">SAMN04487901_10750</name>
</gene>
<dbReference type="AlphaFoldDB" id="A0A1G7W4B4"/>
<dbReference type="PROSITE" id="PS00092">
    <property type="entry name" value="N6_MTASE"/>
    <property type="match status" value="1"/>
</dbReference>
<dbReference type="GO" id="GO:0008168">
    <property type="term" value="F:methyltransferase activity"/>
    <property type="evidence" value="ECO:0007669"/>
    <property type="project" value="UniProtKB-KW"/>
</dbReference>
<dbReference type="GO" id="GO:0003676">
    <property type="term" value="F:nucleic acid binding"/>
    <property type="evidence" value="ECO:0007669"/>
    <property type="project" value="InterPro"/>
</dbReference>
<sequence>MIKRTERLQGSKNRRDDEYYTLYDDIAAEVRHYLPQLRGKRILCPCDWDESYNEEIVFKEEGYVLGRDLFSQEGTIKNIDVAQTNAKIEKRLDMVKCQFVEYLLNQAEEWGFRSISVSGYNPKTGEGVRFQDIDYSHYDVIITNPPFSQFDEFIDILVKNKKQFLVIGPQTAPTEKSIIRHFQNGNIRVGYHYHLSGFRRPDGSVLPKQHNTPRSSMWYTNLQVDENEKQIVMSCSYEENPERYPRYVNYDAIEVPTVAEIPYDYDGEMGVPITFMQKYNPKQFEIMGSSRQLGKPMKDCVEPDAVYSKGGMRFYLAEGNKHYKCLWDRIVIKHRKEDE</sequence>
<dbReference type="Pfam" id="PF13651">
    <property type="entry name" value="EcoRI_methylase"/>
    <property type="match status" value="1"/>
</dbReference>
<keyword evidence="1" id="KW-0808">Transferase</keyword>
<dbReference type="InterPro" id="IPR002052">
    <property type="entry name" value="DNA_methylase_N6_adenine_CS"/>
</dbReference>
<accession>A0A1G7W4B4</accession>